<evidence type="ECO:0008006" key="3">
    <source>
        <dbReference type="Google" id="ProtNLM"/>
    </source>
</evidence>
<dbReference type="RefSeq" id="WP_338601301.1">
    <property type="nucleotide sequence ID" value="NZ_CP146016.1"/>
</dbReference>
<dbReference type="InterPro" id="IPR036390">
    <property type="entry name" value="WH_DNA-bd_sf"/>
</dbReference>
<dbReference type="SUPFAM" id="SSF46785">
    <property type="entry name" value="Winged helix' DNA-binding domain"/>
    <property type="match status" value="1"/>
</dbReference>
<protein>
    <recommendedName>
        <fullName evidence="3">MarR family transcriptional regulator</fullName>
    </recommendedName>
</protein>
<keyword evidence="2" id="KW-1185">Reference proteome</keyword>
<dbReference type="InterPro" id="IPR036388">
    <property type="entry name" value="WH-like_DNA-bd_sf"/>
</dbReference>
<evidence type="ECO:0000313" key="2">
    <source>
        <dbReference type="Proteomes" id="UP001432202"/>
    </source>
</evidence>
<organism evidence="1 2">
    <name type="scientific">Sulfolobus tengchongensis</name>
    <dbReference type="NCBI Taxonomy" id="207809"/>
    <lineage>
        <taxon>Archaea</taxon>
        <taxon>Thermoproteota</taxon>
        <taxon>Thermoprotei</taxon>
        <taxon>Sulfolobales</taxon>
        <taxon>Sulfolobaceae</taxon>
        <taxon>Sulfolobus</taxon>
    </lineage>
</organism>
<accession>A0AAX4L1M5</accession>
<dbReference type="Gene3D" id="1.10.10.10">
    <property type="entry name" value="Winged helix-like DNA-binding domain superfamily/Winged helix DNA-binding domain"/>
    <property type="match status" value="1"/>
</dbReference>
<gene>
    <name evidence="1" type="ORF">V6M85_13755</name>
</gene>
<reference evidence="1 2" key="1">
    <citation type="submission" date="2024-02" db="EMBL/GenBank/DDBJ databases">
        <title>STSV induces naive adaptation in Sulfolobus.</title>
        <authorList>
            <person name="Xiang X."/>
            <person name="Song M."/>
        </authorList>
    </citation>
    <scope>NUCLEOTIDE SEQUENCE [LARGE SCALE GENOMIC DNA]</scope>
    <source>
        <strain evidence="1 2">RT2</strain>
    </source>
</reference>
<dbReference type="GeneID" id="89337854"/>
<dbReference type="AlphaFoldDB" id="A0AAX4L1M5"/>
<sequence>MAVNIEELTAILNPGGQILITLYINGKMHESELVKKTGMSSSTVMRWREILAVKGYITIERKKDGRSIKTFLELTEKGKIVASNLLQLSVRVNEIIRS</sequence>
<dbReference type="Proteomes" id="UP001432202">
    <property type="component" value="Chromosome"/>
</dbReference>
<evidence type="ECO:0000313" key="1">
    <source>
        <dbReference type="EMBL" id="WWQ60475.1"/>
    </source>
</evidence>
<proteinExistence type="predicted"/>
<name>A0AAX4L1M5_9CREN</name>
<dbReference type="EMBL" id="CP146016">
    <property type="protein sequence ID" value="WWQ60475.1"/>
    <property type="molecule type" value="Genomic_DNA"/>
</dbReference>